<dbReference type="SUPFAM" id="SSF54928">
    <property type="entry name" value="RNA-binding domain, RBD"/>
    <property type="match status" value="1"/>
</dbReference>
<evidence type="ECO:0000256" key="3">
    <source>
        <dbReference type="ARBA" id="ARBA00023242"/>
    </source>
</evidence>
<keyword evidence="2 4" id="KW-0694">RNA-binding</keyword>
<dbReference type="InterPro" id="IPR035979">
    <property type="entry name" value="RBD_domain_sf"/>
</dbReference>
<evidence type="ECO:0000256" key="1">
    <source>
        <dbReference type="ARBA" id="ARBA00004604"/>
    </source>
</evidence>
<dbReference type="Gene3D" id="3.30.70.330">
    <property type="match status" value="1"/>
</dbReference>
<dbReference type="SMART" id="SM00360">
    <property type="entry name" value="RRM"/>
    <property type="match status" value="1"/>
</dbReference>
<sequence length="174" mass="19626">MDVEVSAFDIATLPTIAKDDATVKRKLENAKRQPTADRGFGTITRLRVSRNKKTGQSKHYGFLEFDSSSVAQIVAETMDNYLLMGHIMRCKVIPKTAVHPELWVGANRKWRPVPVARVAQADHNKLRTKDEQLRAAHRLLKRQQERQRKLEKAGITYDCGAAGYQLPTATALET</sequence>
<accession>A0AAD7G241</accession>
<keyword evidence="8" id="KW-1185">Reference proteome</keyword>
<dbReference type="GO" id="GO:0005730">
    <property type="term" value="C:nucleolus"/>
    <property type="evidence" value="ECO:0007669"/>
    <property type="project" value="UniProtKB-SubCell"/>
</dbReference>
<organism evidence="7 8">
    <name type="scientific">Mycena rosella</name>
    <name type="common">Pink bonnet</name>
    <name type="synonym">Agaricus rosellus</name>
    <dbReference type="NCBI Taxonomy" id="1033263"/>
    <lineage>
        <taxon>Eukaryota</taxon>
        <taxon>Fungi</taxon>
        <taxon>Dikarya</taxon>
        <taxon>Basidiomycota</taxon>
        <taxon>Agaricomycotina</taxon>
        <taxon>Agaricomycetes</taxon>
        <taxon>Agaricomycetidae</taxon>
        <taxon>Agaricales</taxon>
        <taxon>Marasmiineae</taxon>
        <taxon>Mycenaceae</taxon>
        <taxon>Mycena</taxon>
    </lineage>
</organism>
<dbReference type="InterPro" id="IPR000504">
    <property type="entry name" value="RRM_dom"/>
</dbReference>
<dbReference type="Proteomes" id="UP001221757">
    <property type="component" value="Unassembled WGS sequence"/>
</dbReference>
<dbReference type="Pfam" id="PF00076">
    <property type="entry name" value="RRM_1"/>
    <property type="match status" value="1"/>
</dbReference>
<dbReference type="InterPro" id="IPR012677">
    <property type="entry name" value="Nucleotide-bd_a/b_plait_sf"/>
</dbReference>
<gene>
    <name evidence="7" type="ORF">B0H17DRAFT_1095699</name>
</gene>
<evidence type="ECO:0000313" key="8">
    <source>
        <dbReference type="Proteomes" id="UP001221757"/>
    </source>
</evidence>
<dbReference type="PROSITE" id="PS50102">
    <property type="entry name" value="RRM"/>
    <property type="match status" value="1"/>
</dbReference>
<name>A0AAD7G241_MYCRO</name>
<dbReference type="GO" id="GO:0003723">
    <property type="term" value="F:RNA binding"/>
    <property type="evidence" value="ECO:0007669"/>
    <property type="project" value="UniProtKB-UniRule"/>
</dbReference>
<evidence type="ECO:0000256" key="4">
    <source>
        <dbReference type="PROSITE-ProRule" id="PRU00176"/>
    </source>
</evidence>
<dbReference type="EMBL" id="JARKIE010000265">
    <property type="protein sequence ID" value="KAJ7659924.1"/>
    <property type="molecule type" value="Genomic_DNA"/>
</dbReference>
<evidence type="ECO:0000256" key="5">
    <source>
        <dbReference type="SAM" id="Coils"/>
    </source>
</evidence>
<evidence type="ECO:0000259" key="6">
    <source>
        <dbReference type="PROSITE" id="PS50102"/>
    </source>
</evidence>
<dbReference type="AlphaFoldDB" id="A0AAD7G241"/>
<proteinExistence type="predicted"/>
<protein>
    <recommendedName>
        <fullName evidence="6">RRM domain-containing protein</fullName>
    </recommendedName>
</protein>
<feature type="domain" description="RRM" evidence="6">
    <location>
        <begin position="6"/>
        <end position="95"/>
    </location>
</feature>
<dbReference type="CDD" id="cd12307">
    <property type="entry name" value="RRM_NIFK_like"/>
    <property type="match status" value="1"/>
</dbReference>
<comment type="subcellular location">
    <subcellularLocation>
        <location evidence="1">Nucleus</location>
        <location evidence="1">Nucleolus</location>
    </subcellularLocation>
</comment>
<comment type="caution">
    <text evidence="7">The sequence shown here is derived from an EMBL/GenBank/DDBJ whole genome shotgun (WGS) entry which is preliminary data.</text>
</comment>
<keyword evidence="5" id="KW-0175">Coiled coil</keyword>
<evidence type="ECO:0000313" key="7">
    <source>
        <dbReference type="EMBL" id="KAJ7659924.1"/>
    </source>
</evidence>
<dbReference type="PANTHER" id="PTHR46754">
    <property type="entry name" value="MKI67 FHA DOMAIN-INTERACTING NUCLEOLAR PHOSPHOPROTEIN"/>
    <property type="match status" value="1"/>
</dbReference>
<reference evidence="7" key="1">
    <citation type="submission" date="2023-03" db="EMBL/GenBank/DDBJ databases">
        <title>Massive genome expansion in bonnet fungi (Mycena s.s.) driven by repeated elements and novel gene families across ecological guilds.</title>
        <authorList>
            <consortium name="Lawrence Berkeley National Laboratory"/>
            <person name="Harder C.B."/>
            <person name="Miyauchi S."/>
            <person name="Viragh M."/>
            <person name="Kuo A."/>
            <person name="Thoen E."/>
            <person name="Andreopoulos B."/>
            <person name="Lu D."/>
            <person name="Skrede I."/>
            <person name="Drula E."/>
            <person name="Henrissat B."/>
            <person name="Morin E."/>
            <person name="Kohler A."/>
            <person name="Barry K."/>
            <person name="LaButti K."/>
            <person name="Morin E."/>
            <person name="Salamov A."/>
            <person name="Lipzen A."/>
            <person name="Mereny Z."/>
            <person name="Hegedus B."/>
            <person name="Baldrian P."/>
            <person name="Stursova M."/>
            <person name="Weitz H."/>
            <person name="Taylor A."/>
            <person name="Grigoriev I.V."/>
            <person name="Nagy L.G."/>
            <person name="Martin F."/>
            <person name="Kauserud H."/>
        </authorList>
    </citation>
    <scope>NUCLEOTIDE SEQUENCE</scope>
    <source>
        <strain evidence="7">CBHHK067</strain>
    </source>
</reference>
<feature type="coiled-coil region" evidence="5">
    <location>
        <begin position="126"/>
        <end position="153"/>
    </location>
</feature>
<keyword evidence="3" id="KW-0539">Nucleus</keyword>
<evidence type="ECO:0000256" key="2">
    <source>
        <dbReference type="ARBA" id="ARBA00022884"/>
    </source>
</evidence>